<reference evidence="1" key="1">
    <citation type="submission" date="2014-11" db="EMBL/GenBank/DDBJ databases">
        <authorList>
            <person name="Amaro Gonzalez C."/>
        </authorList>
    </citation>
    <scope>NUCLEOTIDE SEQUENCE</scope>
</reference>
<sequence length="15" mass="1818">MFFTWMLFVTPPSLT</sequence>
<proteinExistence type="predicted"/>
<name>A0A0E9XZE1_ANGAN</name>
<accession>A0A0E9XZE1</accession>
<protein>
    <submittedName>
        <fullName evidence="1">Uncharacterized protein</fullName>
    </submittedName>
</protein>
<reference evidence="1" key="2">
    <citation type="journal article" date="2015" name="Fish Shellfish Immunol.">
        <title>Early steps in the European eel (Anguilla anguilla)-Vibrio vulnificus interaction in the gills: Role of the RtxA13 toxin.</title>
        <authorList>
            <person name="Callol A."/>
            <person name="Pajuelo D."/>
            <person name="Ebbesson L."/>
            <person name="Teles M."/>
            <person name="MacKenzie S."/>
            <person name="Amaro C."/>
        </authorList>
    </citation>
    <scope>NUCLEOTIDE SEQUENCE</scope>
</reference>
<dbReference type="EMBL" id="GBXM01000806">
    <property type="protein sequence ID" value="JAI07772.1"/>
    <property type="molecule type" value="Transcribed_RNA"/>
</dbReference>
<organism evidence="1">
    <name type="scientific">Anguilla anguilla</name>
    <name type="common">European freshwater eel</name>
    <name type="synonym">Muraena anguilla</name>
    <dbReference type="NCBI Taxonomy" id="7936"/>
    <lineage>
        <taxon>Eukaryota</taxon>
        <taxon>Metazoa</taxon>
        <taxon>Chordata</taxon>
        <taxon>Craniata</taxon>
        <taxon>Vertebrata</taxon>
        <taxon>Euteleostomi</taxon>
        <taxon>Actinopterygii</taxon>
        <taxon>Neopterygii</taxon>
        <taxon>Teleostei</taxon>
        <taxon>Anguilliformes</taxon>
        <taxon>Anguillidae</taxon>
        <taxon>Anguilla</taxon>
    </lineage>
</organism>
<evidence type="ECO:0000313" key="1">
    <source>
        <dbReference type="EMBL" id="JAI07772.1"/>
    </source>
</evidence>